<dbReference type="EMBL" id="CP015596">
    <property type="protein sequence ID" value="ANE81591.1"/>
    <property type="molecule type" value="Genomic_DNA"/>
</dbReference>
<proteinExistence type="predicted"/>
<evidence type="ECO:0000313" key="1">
    <source>
        <dbReference type="EMBL" id="ANE81591.1"/>
    </source>
</evidence>
<dbReference type="Proteomes" id="UP000077143">
    <property type="component" value="Chromosome"/>
</dbReference>
<sequence>MPSGDQVLEASFFGSKLPNADIENIVLYNIGSFRTAGRNGIRFEHGSAVPPAPDGTAYPFCYRYSLVSRSSSFAHWRGGRTLASFDWTDLGAFSGEKKPAQVWLALSSAEAEVATVRRLPDTTFAVRVHVRPPQGTQPVWGGLVKGIFDGVITAFQSHSDTTNLGEVAKRISTTVSVDTTSIEQYLLDQRRGVLGSVPKLAAAYRDGVKWDPSDHWCVAGELLAAAPVGRNWAIKGEVIEVSRPEVIDAE</sequence>
<organism evidence="1 2">
    <name type="scientific">Mycobacterium adipatum</name>
    <dbReference type="NCBI Taxonomy" id="1682113"/>
    <lineage>
        <taxon>Bacteria</taxon>
        <taxon>Bacillati</taxon>
        <taxon>Actinomycetota</taxon>
        <taxon>Actinomycetes</taxon>
        <taxon>Mycobacteriales</taxon>
        <taxon>Mycobacteriaceae</taxon>
        <taxon>Mycobacterium</taxon>
    </lineage>
</organism>
<name>A0A172UR78_9MYCO</name>
<dbReference type="KEGG" id="madi:A7U43_21935"/>
<dbReference type="AlphaFoldDB" id="A0A172UR78"/>
<reference evidence="1 2" key="1">
    <citation type="submission" date="2016-05" db="EMBL/GenBank/DDBJ databases">
        <title>Complete genome sequence of a phthalic acid esters degrading Mycobacterium sp. YC-RL4.</title>
        <authorList>
            <person name="Ren L."/>
            <person name="Fan S."/>
            <person name="Ruth N."/>
            <person name="Jia Y."/>
            <person name="Wang J."/>
            <person name="Qiao C."/>
        </authorList>
    </citation>
    <scope>NUCLEOTIDE SEQUENCE [LARGE SCALE GENOMIC DNA]</scope>
    <source>
        <strain evidence="1 2">YC-RL4</strain>
    </source>
</reference>
<keyword evidence="2" id="KW-1185">Reference proteome</keyword>
<protein>
    <submittedName>
        <fullName evidence="1">Uncharacterized protein</fullName>
    </submittedName>
</protein>
<gene>
    <name evidence="1" type="ORF">A7U43_21935</name>
</gene>
<evidence type="ECO:0000313" key="2">
    <source>
        <dbReference type="Proteomes" id="UP000077143"/>
    </source>
</evidence>
<accession>A0A172UR78</accession>